<reference evidence="2" key="1">
    <citation type="submission" date="2022-11" db="UniProtKB">
        <authorList>
            <consortium name="WormBaseParasite"/>
        </authorList>
    </citation>
    <scope>IDENTIFICATION</scope>
</reference>
<organism evidence="1 2">
    <name type="scientific">Panagrolaimus sp. ES5</name>
    <dbReference type="NCBI Taxonomy" id="591445"/>
    <lineage>
        <taxon>Eukaryota</taxon>
        <taxon>Metazoa</taxon>
        <taxon>Ecdysozoa</taxon>
        <taxon>Nematoda</taxon>
        <taxon>Chromadorea</taxon>
        <taxon>Rhabditida</taxon>
        <taxon>Tylenchina</taxon>
        <taxon>Panagrolaimomorpha</taxon>
        <taxon>Panagrolaimoidea</taxon>
        <taxon>Panagrolaimidae</taxon>
        <taxon>Panagrolaimus</taxon>
    </lineage>
</organism>
<protein>
    <submittedName>
        <fullName evidence="2">Uncharacterized protein</fullName>
    </submittedName>
</protein>
<evidence type="ECO:0000313" key="2">
    <source>
        <dbReference type="WBParaSite" id="ES5_v2.g21858.t1"/>
    </source>
</evidence>
<evidence type="ECO:0000313" key="1">
    <source>
        <dbReference type="Proteomes" id="UP000887579"/>
    </source>
</evidence>
<sequence>MFRTPQLQAAAAELLIDRDLLGRADEGVEEDVLMPNINPIHLQNPEVLSPPGRPIEDYENLSMRSVSVMSVAPEPPNARNYFDRIPSPNLNINSNFSRPPYLNDNRRSGANTPNQGYRSANEADQRREQQRYENPQLPRSASFNAAARSNYNYPPPPIRNGDYNSYNQQPGPPPPPHPQKPYMRNDQQYSPQQQHCPQSQDVRADQFSHHSPTHDSYNALNSPHLNNNQEPYYNEQGYRTIPPQSFHSEPRRDRYDYGMPGYNNAQFRPRQPFRRPWRPPVTNNFNFINIPMNHQFYGYPQQAQQMIDYAQSAASLATLRTSYQHDYNIARNTQRVIPVKEEDEDDIAVLFEGPPKDPKSILSTRKRKSSSTATSSSSPHESDDSVIVETASNATLTSQIPSKQSRTSSKKWSRSPSSTSNCSLPPHPFSSAPELTAYHRDVQTPM</sequence>
<dbReference type="Proteomes" id="UP000887579">
    <property type="component" value="Unplaced"/>
</dbReference>
<dbReference type="WBParaSite" id="ES5_v2.g21858.t1">
    <property type="protein sequence ID" value="ES5_v2.g21858.t1"/>
    <property type="gene ID" value="ES5_v2.g21858"/>
</dbReference>
<name>A0AC34FX12_9BILA</name>
<proteinExistence type="predicted"/>
<accession>A0AC34FX12</accession>